<protein>
    <submittedName>
        <fullName evidence="1">Uncharacterized protein</fullName>
    </submittedName>
</protein>
<sequence length="22" mass="2695">MPRPYDKILSYIDDNTRILNKE</sequence>
<proteinExistence type="predicted"/>
<organism evidence="1 2">
    <name type="scientific">Senna tora</name>
    <dbReference type="NCBI Taxonomy" id="362788"/>
    <lineage>
        <taxon>Eukaryota</taxon>
        <taxon>Viridiplantae</taxon>
        <taxon>Streptophyta</taxon>
        <taxon>Embryophyta</taxon>
        <taxon>Tracheophyta</taxon>
        <taxon>Spermatophyta</taxon>
        <taxon>Magnoliopsida</taxon>
        <taxon>eudicotyledons</taxon>
        <taxon>Gunneridae</taxon>
        <taxon>Pentapetalae</taxon>
        <taxon>rosids</taxon>
        <taxon>fabids</taxon>
        <taxon>Fabales</taxon>
        <taxon>Fabaceae</taxon>
        <taxon>Caesalpinioideae</taxon>
        <taxon>Cassia clade</taxon>
        <taxon>Senna</taxon>
    </lineage>
</organism>
<dbReference type="Proteomes" id="UP000634136">
    <property type="component" value="Unassembled WGS sequence"/>
</dbReference>
<dbReference type="EMBL" id="JAAIUW010000012">
    <property type="protein sequence ID" value="KAF7807069.1"/>
    <property type="molecule type" value="Genomic_DNA"/>
</dbReference>
<comment type="caution">
    <text evidence="1">The sequence shown here is derived from an EMBL/GenBank/DDBJ whole genome shotgun (WGS) entry which is preliminary data.</text>
</comment>
<reference evidence="1" key="1">
    <citation type="submission" date="2020-09" db="EMBL/GenBank/DDBJ databases">
        <title>Genome-Enabled Discovery of Anthraquinone Biosynthesis in Senna tora.</title>
        <authorList>
            <person name="Kang S.-H."/>
            <person name="Pandey R.P."/>
            <person name="Lee C.-M."/>
            <person name="Sim J.-S."/>
            <person name="Jeong J.-T."/>
            <person name="Choi B.-S."/>
            <person name="Jung M."/>
            <person name="Ginzburg D."/>
            <person name="Zhao K."/>
            <person name="Won S.Y."/>
            <person name="Oh T.-J."/>
            <person name="Yu Y."/>
            <person name="Kim N.-H."/>
            <person name="Lee O.R."/>
            <person name="Lee T.-H."/>
            <person name="Bashyal P."/>
            <person name="Kim T.-S."/>
            <person name="Lee W.-H."/>
            <person name="Kawkins C."/>
            <person name="Kim C.-K."/>
            <person name="Kim J.S."/>
            <person name="Ahn B.O."/>
            <person name="Rhee S.Y."/>
            <person name="Sohng J.K."/>
        </authorList>
    </citation>
    <scope>NUCLEOTIDE SEQUENCE</scope>
    <source>
        <tissue evidence="1">Leaf</tissue>
    </source>
</reference>
<evidence type="ECO:0000313" key="2">
    <source>
        <dbReference type="Proteomes" id="UP000634136"/>
    </source>
</evidence>
<accession>A0A834SNA4</accession>
<name>A0A834SNA4_9FABA</name>
<gene>
    <name evidence="1" type="ORF">G2W53_039230</name>
</gene>
<dbReference type="AlphaFoldDB" id="A0A834SNA4"/>
<keyword evidence="2" id="KW-1185">Reference proteome</keyword>
<evidence type="ECO:0000313" key="1">
    <source>
        <dbReference type="EMBL" id="KAF7807069.1"/>
    </source>
</evidence>